<keyword evidence="2 3" id="KW-0802">TPR repeat</keyword>
<dbReference type="InterPro" id="IPR013105">
    <property type="entry name" value="TPR_2"/>
</dbReference>
<evidence type="ECO:0000256" key="1">
    <source>
        <dbReference type="ARBA" id="ARBA00022737"/>
    </source>
</evidence>
<evidence type="ECO:0000313" key="5">
    <source>
        <dbReference type="Proteomes" id="UP000789396"/>
    </source>
</evidence>
<keyword evidence="5" id="KW-1185">Reference proteome</keyword>
<dbReference type="PROSITE" id="PS50005">
    <property type="entry name" value="TPR"/>
    <property type="match status" value="1"/>
</dbReference>
<dbReference type="Gene3D" id="1.25.40.10">
    <property type="entry name" value="Tetratricopeptide repeat domain"/>
    <property type="match status" value="1"/>
</dbReference>
<feature type="non-terminal residue" evidence="4">
    <location>
        <position position="1"/>
    </location>
</feature>
<protein>
    <submittedName>
        <fullName evidence="4">13302_t:CDS:1</fullName>
    </submittedName>
</protein>
<sequence>LQKILSGEYIISEWNTRFVHLSENDQKQNDINKAIPYKEESDELLLLIHVENDNDQTSKKHALHYRGLAHLRLGQYGDAIADFTEVLKINPKSRIHISDHAQKNIKSSFRDDYLGRCLWSLRGFAYLQLRHAKKAFADFSKSFEIKYLDKFLNNVPSHINKINKIDSHNWIFNEAAEIEFFEPEDSLFNDMEK</sequence>
<dbReference type="EMBL" id="CAJVPZ010041203">
    <property type="protein sequence ID" value="CAG8761201.1"/>
    <property type="molecule type" value="Genomic_DNA"/>
</dbReference>
<dbReference type="Proteomes" id="UP000789396">
    <property type="component" value="Unassembled WGS sequence"/>
</dbReference>
<keyword evidence="1" id="KW-0677">Repeat</keyword>
<dbReference type="Pfam" id="PF07719">
    <property type="entry name" value="TPR_2"/>
    <property type="match status" value="1"/>
</dbReference>
<dbReference type="SMART" id="SM00028">
    <property type="entry name" value="TPR"/>
    <property type="match status" value="2"/>
</dbReference>
<proteinExistence type="predicted"/>
<name>A0A9N9NU65_9GLOM</name>
<dbReference type="PANTHER" id="PTHR44858:SF1">
    <property type="entry name" value="UDP-N-ACETYLGLUCOSAMINE--PEPTIDE N-ACETYLGLUCOSAMINYLTRANSFERASE SPINDLY-RELATED"/>
    <property type="match status" value="1"/>
</dbReference>
<dbReference type="InterPro" id="IPR011990">
    <property type="entry name" value="TPR-like_helical_dom_sf"/>
</dbReference>
<accession>A0A9N9NU65</accession>
<dbReference type="SUPFAM" id="SSF48452">
    <property type="entry name" value="TPR-like"/>
    <property type="match status" value="1"/>
</dbReference>
<gene>
    <name evidence="4" type="ORF">RFULGI_LOCUS14325</name>
</gene>
<reference evidence="4" key="1">
    <citation type="submission" date="2021-06" db="EMBL/GenBank/DDBJ databases">
        <authorList>
            <person name="Kallberg Y."/>
            <person name="Tangrot J."/>
            <person name="Rosling A."/>
        </authorList>
    </citation>
    <scope>NUCLEOTIDE SEQUENCE</scope>
    <source>
        <strain evidence="4">IN212</strain>
    </source>
</reference>
<dbReference type="PANTHER" id="PTHR44858">
    <property type="entry name" value="TETRATRICOPEPTIDE REPEAT PROTEIN 6"/>
    <property type="match status" value="1"/>
</dbReference>
<organism evidence="4 5">
    <name type="scientific">Racocetra fulgida</name>
    <dbReference type="NCBI Taxonomy" id="60492"/>
    <lineage>
        <taxon>Eukaryota</taxon>
        <taxon>Fungi</taxon>
        <taxon>Fungi incertae sedis</taxon>
        <taxon>Mucoromycota</taxon>
        <taxon>Glomeromycotina</taxon>
        <taxon>Glomeromycetes</taxon>
        <taxon>Diversisporales</taxon>
        <taxon>Gigasporaceae</taxon>
        <taxon>Racocetra</taxon>
    </lineage>
</organism>
<evidence type="ECO:0000256" key="3">
    <source>
        <dbReference type="PROSITE-ProRule" id="PRU00339"/>
    </source>
</evidence>
<evidence type="ECO:0000256" key="2">
    <source>
        <dbReference type="ARBA" id="ARBA00022803"/>
    </source>
</evidence>
<feature type="repeat" description="TPR" evidence="3">
    <location>
        <begin position="60"/>
        <end position="93"/>
    </location>
</feature>
<comment type="caution">
    <text evidence="4">The sequence shown here is derived from an EMBL/GenBank/DDBJ whole genome shotgun (WGS) entry which is preliminary data.</text>
</comment>
<dbReference type="OrthoDB" id="10598126at2759"/>
<dbReference type="InterPro" id="IPR050498">
    <property type="entry name" value="Ycf3"/>
</dbReference>
<feature type="non-terminal residue" evidence="4">
    <location>
        <position position="193"/>
    </location>
</feature>
<evidence type="ECO:0000313" key="4">
    <source>
        <dbReference type="EMBL" id="CAG8761201.1"/>
    </source>
</evidence>
<dbReference type="AlphaFoldDB" id="A0A9N9NU65"/>
<dbReference type="InterPro" id="IPR019734">
    <property type="entry name" value="TPR_rpt"/>
</dbReference>